<comment type="caution">
    <text evidence="6">The sequence shown here is derived from an EMBL/GenBank/DDBJ whole genome shotgun (WGS) entry which is preliminary data.</text>
</comment>
<dbReference type="GO" id="GO:0051536">
    <property type="term" value="F:iron-sulfur cluster binding"/>
    <property type="evidence" value="ECO:0007669"/>
    <property type="project" value="UniProtKB-KW"/>
</dbReference>
<keyword evidence="7" id="KW-1185">Reference proteome</keyword>
<dbReference type="Pfam" id="PF01869">
    <property type="entry name" value="BcrAD_BadFG"/>
    <property type="match status" value="1"/>
</dbReference>
<dbReference type="OrthoDB" id="52668at2157"/>
<evidence type="ECO:0000256" key="2">
    <source>
        <dbReference type="ARBA" id="ARBA00022723"/>
    </source>
</evidence>
<proteinExistence type="predicted"/>
<evidence type="ECO:0000313" key="7">
    <source>
        <dbReference type="Proteomes" id="UP000195137"/>
    </source>
</evidence>
<gene>
    <name evidence="6" type="ORF">AMET1_1002</name>
</gene>
<dbReference type="EMBL" id="MRZU01000004">
    <property type="protein sequence ID" value="OUJ18105.1"/>
    <property type="molecule type" value="Genomic_DNA"/>
</dbReference>
<dbReference type="InterPro" id="IPR002731">
    <property type="entry name" value="ATPase_BadF"/>
</dbReference>
<evidence type="ECO:0000256" key="3">
    <source>
        <dbReference type="ARBA" id="ARBA00023004"/>
    </source>
</evidence>
<dbReference type="RefSeq" id="WP_086637403.1">
    <property type="nucleotide sequence ID" value="NZ_MRZU01000004.1"/>
</dbReference>
<dbReference type="InterPro" id="IPR051805">
    <property type="entry name" value="Dehydratase_Activator_Redct"/>
</dbReference>
<evidence type="ECO:0000256" key="1">
    <source>
        <dbReference type="ARBA" id="ARBA00001966"/>
    </source>
</evidence>
<feature type="domain" description="ATPase BadF/BadG/BcrA/BcrD type" evidence="5">
    <location>
        <begin position="149"/>
        <end position="403"/>
    </location>
</feature>
<accession>A0A1Y3GF60</accession>
<comment type="cofactor">
    <cofactor evidence="1">
        <name>[4Fe-4S] cluster</name>
        <dbReference type="ChEBI" id="CHEBI:49883"/>
    </cofactor>
</comment>
<dbReference type="InterPro" id="IPR017676">
    <property type="entry name" value="Methan_mark_15"/>
</dbReference>
<dbReference type="NCBIfam" id="TIGR03286">
    <property type="entry name" value="methan_mark_15"/>
    <property type="match status" value="1"/>
</dbReference>
<dbReference type="PANTHER" id="PTHR32329:SF2">
    <property type="entry name" value="BIFUNCTIONAL PROTEIN [INCLUDES 2-HYDROXYACYL-COA DEHYDRATASE (N-TER) AND ITS ACTIVATOR DOMAIN (C_TERM)"/>
    <property type="match status" value="1"/>
</dbReference>
<dbReference type="InterPro" id="IPR008275">
    <property type="entry name" value="CoA_E_activase_dom"/>
</dbReference>
<sequence>MIDIAQLSCGPEHSGIQKEVNKAAESVGGHLFQPDVDIDDIEPAVDEFGFEPASPNLKLLIARAKNIADGKIDADAAIILTCFRCAEGALVRSEVRKYLQKNTDIPVVTYAFTEKTDAGELLTRMEALVSIVEKKDLLSWDKQVGTSAGIDSGSSTTKCVIMQDDQIIGTSWHPTKEVIPTAQKVYQEALEDADLKQKDIEKLGVSGYGRHTMAKKLNADLIQEELTAGSKGAAWLADTMKGGATILDIGGMDNKAINIHDGIPDSFTMGGICAGASGRFLEMTASRIGVDIEKLGPLSLKGNPHAINMDSYCAIFGIQDLVTSLSEGHNIEDVAAAACYSVAEQIYQEQLQELEIREPIIQVGGTALIDGLPKAVSEILGGKDVIVPDHPQFGVVVGAALLASAVWK</sequence>
<keyword evidence="4" id="KW-0411">Iron-sulfur</keyword>
<evidence type="ECO:0000313" key="6">
    <source>
        <dbReference type="EMBL" id="OUJ18105.1"/>
    </source>
</evidence>
<dbReference type="Proteomes" id="UP000195137">
    <property type="component" value="Unassembled WGS sequence"/>
</dbReference>
<dbReference type="InterPro" id="IPR043129">
    <property type="entry name" value="ATPase_NBD"/>
</dbReference>
<dbReference type="GO" id="GO:0046872">
    <property type="term" value="F:metal ion binding"/>
    <property type="evidence" value="ECO:0007669"/>
    <property type="project" value="UniProtKB-KW"/>
</dbReference>
<organism evidence="6 7">
    <name type="scientific">Methanonatronarchaeum thermophilum</name>
    <dbReference type="NCBI Taxonomy" id="1927129"/>
    <lineage>
        <taxon>Archaea</taxon>
        <taxon>Methanobacteriati</taxon>
        <taxon>Methanobacteriota</taxon>
        <taxon>Methanonatronarchaeia</taxon>
        <taxon>Methanonatronarchaeales</taxon>
        <taxon>Methanonatronarchaeaceae</taxon>
        <taxon>Methanonatronarchaeum</taxon>
    </lineage>
</organism>
<evidence type="ECO:0000256" key="4">
    <source>
        <dbReference type="ARBA" id="ARBA00023014"/>
    </source>
</evidence>
<dbReference type="NCBIfam" id="TIGR00241">
    <property type="entry name" value="CoA_E_activ"/>
    <property type="match status" value="1"/>
</dbReference>
<keyword evidence="3" id="KW-0408">Iron</keyword>
<dbReference type="PANTHER" id="PTHR32329">
    <property type="entry name" value="BIFUNCTIONAL PROTEIN [INCLUDES 2-HYDROXYACYL-COA DEHYDRATASE (N-TER) AND ITS ACTIVATOR DOMAIN (C_TERM)-RELATED"/>
    <property type="match status" value="1"/>
</dbReference>
<evidence type="ECO:0000259" key="5">
    <source>
        <dbReference type="Pfam" id="PF01869"/>
    </source>
</evidence>
<dbReference type="Gene3D" id="3.30.420.40">
    <property type="match status" value="2"/>
</dbReference>
<protein>
    <submittedName>
        <fullName evidence="6">Activator of 2-hydroxyglutaryl-CoA dehydratase, HSP70-class ATPase</fullName>
    </submittedName>
</protein>
<reference evidence="6 7" key="1">
    <citation type="submission" date="2016-12" db="EMBL/GenBank/DDBJ databases">
        <title>Discovery of methanogenic haloarchaea.</title>
        <authorList>
            <person name="Sorokin D.Y."/>
            <person name="Makarova K.S."/>
            <person name="Abbas B."/>
            <person name="Ferrer M."/>
            <person name="Golyshin P.N."/>
        </authorList>
    </citation>
    <scope>NUCLEOTIDE SEQUENCE [LARGE SCALE GENOMIC DNA]</scope>
    <source>
        <strain evidence="6">AMET1</strain>
    </source>
</reference>
<name>A0A1Y3GF60_9EURY</name>
<dbReference type="SUPFAM" id="SSF53067">
    <property type="entry name" value="Actin-like ATPase domain"/>
    <property type="match status" value="1"/>
</dbReference>
<dbReference type="AlphaFoldDB" id="A0A1Y3GF60"/>
<keyword evidence="2" id="KW-0479">Metal-binding</keyword>